<feature type="domain" description="Sas10 C-terminal" evidence="6">
    <location>
        <begin position="349"/>
        <end position="422"/>
    </location>
</feature>
<gene>
    <name evidence="7" type="primary">Sas10</name>
    <name evidence="7" type="ORF">G6Z78_0005422</name>
</gene>
<comment type="similarity">
    <text evidence="2">Belongs to the SAS10 family.</text>
</comment>
<protein>
    <submittedName>
        <fullName evidence="7">SAS10 protein</fullName>
    </submittedName>
</protein>
<dbReference type="EMBL" id="JAANIA010000071">
    <property type="protein sequence ID" value="KAG5327466.1"/>
    <property type="molecule type" value="Genomic_DNA"/>
</dbReference>
<keyword evidence="4" id="KW-0539">Nucleus</keyword>
<feature type="non-terminal residue" evidence="7">
    <location>
        <position position="1"/>
    </location>
</feature>
<evidence type="ECO:0000313" key="7">
    <source>
        <dbReference type="EMBL" id="KAG5327466.1"/>
    </source>
</evidence>
<name>A0A836F6U2_9HYME</name>
<accession>A0A836F6U2</accession>
<evidence type="ECO:0000256" key="1">
    <source>
        <dbReference type="ARBA" id="ARBA00004123"/>
    </source>
</evidence>
<evidence type="ECO:0000256" key="2">
    <source>
        <dbReference type="ARBA" id="ARBA00010979"/>
    </source>
</evidence>
<dbReference type="GO" id="GO:0000462">
    <property type="term" value="P:maturation of SSU-rRNA from tricistronic rRNA transcript (SSU-rRNA, 5.8S rRNA, LSU-rRNA)"/>
    <property type="evidence" value="ECO:0007669"/>
    <property type="project" value="TreeGrafter"/>
</dbReference>
<reference evidence="7" key="1">
    <citation type="submission" date="2020-02" db="EMBL/GenBank/DDBJ databases">
        <title>Relaxed selection underlies rapid genomic changes in the transitions from sociality to social parasitism in ants.</title>
        <authorList>
            <person name="Bi X."/>
        </authorList>
    </citation>
    <scope>NUCLEOTIDE SEQUENCE</scope>
    <source>
        <strain evidence="7">BGI-DK2014c</strain>
        <tissue evidence="7">Whole body</tissue>
    </source>
</reference>
<feature type="region of interest" description="Disordered" evidence="5">
    <location>
        <begin position="1"/>
        <end position="22"/>
    </location>
</feature>
<dbReference type="Pfam" id="PF09368">
    <property type="entry name" value="Sas10"/>
    <property type="match status" value="1"/>
</dbReference>
<dbReference type="PANTHER" id="PTHR13237">
    <property type="entry name" value="SOMETHING ABOUT SILENCING PROTEIN 10-RELATED"/>
    <property type="match status" value="1"/>
</dbReference>
<dbReference type="InterPro" id="IPR018972">
    <property type="entry name" value="Sas10_C_dom"/>
</dbReference>
<dbReference type="InterPro" id="IPR007146">
    <property type="entry name" value="Sas10/Utp3/C1D"/>
</dbReference>
<feature type="compositionally biased region" description="Acidic residues" evidence="5">
    <location>
        <begin position="40"/>
        <end position="64"/>
    </location>
</feature>
<evidence type="ECO:0000256" key="3">
    <source>
        <dbReference type="ARBA" id="ARBA00022553"/>
    </source>
</evidence>
<evidence type="ECO:0000256" key="5">
    <source>
        <dbReference type="SAM" id="MobiDB-lite"/>
    </source>
</evidence>
<evidence type="ECO:0000313" key="8">
    <source>
        <dbReference type="Proteomes" id="UP000668214"/>
    </source>
</evidence>
<keyword evidence="8" id="KW-1185">Reference proteome</keyword>
<evidence type="ECO:0000256" key="4">
    <source>
        <dbReference type="ARBA" id="ARBA00023242"/>
    </source>
</evidence>
<comment type="caution">
    <text evidence="7">The sequence shown here is derived from an EMBL/GenBank/DDBJ whole genome shotgun (WGS) entry which is preliminary data.</text>
</comment>
<dbReference type="PANTHER" id="PTHR13237:SF8">
    <property type="entry name" value="SOMETHING ABOUT SILENCING PROTEIN 10"/>
    <property type="match status" value="1"/>
</dbReference>
<dbReference type="Proteomes" id="UP000668214">
    <property type="component" value="Unassembled WGS sequence"/>
</dbReference>
<organism evidence="7 8">
    <name type="scientific">Pseudoatta argentina</name>
    <dbReference type="NCBI Taxonomy" id="621737"/>
    <lineage>
        <taxon>Eukaryota</taxon>
        <taxon>Metazoa</taxon>
        <taxon>Ecdysozoa</taxon>
        <taxon>Arthropoda</taxon>
        <taxon>Hexapoda</taxon>
        <taxon>Insecta</taxon>
        <taxon>Pterygota</taxon>
        <taxon>Neoptera</taxon>
        <taxon>Endopterygota</taxon>
        <taxon>Hymenoptera</taxon>
        <taxon>Apocrita</taxon>
        <taxon>Aculeata</taxon>
        <taxon>Formicoidea</taxon>
        <taxon>Formicidae</taxon>
        <taxon>Myrmicinae</taxon>
        <taxon>Pseudoatta</taxon>
    </lineage>
</organism>
<sequence>MEDDIEDVDMNDVTDSEEEYTETEKKLLEKVRKQHTIENFDSDDEVLGLNDNEEESDDQQDSMESDIEGIQEDYDMPNDRAWGSKAKAFYSSDFKYTDYASAPQKDLINAEMEEEEGKRLHLRAMGQHLTLDGSNLNKNKVAEIIEDSIIVQENRKQVSDKESFMIMVNTFKECMLEAKDILAPFLELVKDGTCPECNAVTFFRTKYEVILNYCTNISFCLMLKMKELPIKTHPVVKRLEQYRQLLDELQSEQGDLLEQVTEILKAVKEGRPLYSISDGSLVQSSKKIPRLTNLTKLINKRKAVIREEKLLSNSIDKEASMDVDIEEKYDDESVTDEKDDTILNTMNEEDAKRAITYQMAKNRGLTPYRKKELRNPRVKHRNKYRKAIIRRKGAVREVRKELTRYAGEISGIKAGVKKGIKLK</sequence>
<dbReference type="GO" id="GO:0032040">
    <property type="term" value="C:small-subunit processome"/>
    <property type="evidence" value="ECO:0007669"/>
    <property type="project" value="TreeGrafter"/>
</dbReference>
<dbReference type="Pfam" id="PF04000">
    <property type="entry name" value="Sas10_Utp3"/>
    <property type="match status" value="1"/>
</dbReference>
<feature type="non-terminal residue" evidence="7">
    <location>
        <position position="423"/>
    </location>
</feature>
<feature type="region of interest" description="Disordered" evidence="5">
    <location>
        <begin position="35"/>
        <end position="64"/>
    </location>
</feature>
<dbReference type="AlphaFoldDB" id="A0A836F6U2"/>
<keyword evidence="3" id="KW-0597">Phosphoprotein</keyword>
<comment type="subcellular location">
    <subcellularLocation>
        <location evidence="1">Nucleus</location>
    </subcellularLocation>
</comment>
<feature type="compositionally biased region" description="Acidic residues" evidence="5">
    <location>
        <begin position="1"/>
        <end position="21"/>
    </location>
</feature>
<proteinExistence type="inferred from homology"/>
<evidence type="ECO:0000259" key="6">
    <source>
        <dbReference type="Pfam" id="PF09368"/>
    </source>
</evidence>